<name>A0ABT2HB65_9MICO</name>
<sequence length="79" mass="9242">MKVGEIVETDMTLLEEYSNVATASQVLKNYKVILIEKGIYNFIMHYSATKQDNTPKLKQVFHRYDRFGSYRHKNKIAIA</sequence>
<dbReference type="EMBL" id="JANLCJ010000496">
    <property type="protein sequence ID" value="MCS5737200.1"/>
    <property type="molecule type" value="Genomic_DNA"/>
</dbReference>
<evidence type="ECO:0000313" key="2">
    <source>
        <dbReference type="Proteomes" id="UP001165586"/>
    </source>
</evidence>
<proteinExistence type="predicted"/>
<dbReference type="Proteomes" id="UP001165586">
    <property type="component" value="Unassembled WGS sequence"/>
</dbReference>
<evidence type="ECO:0000313" key="1">
    <source>
        <dbReference type="EMBL" id="MCS5737200.1"/>
    </source>
</evidence>
<gene>
    <name evidence="1" type="ORF">N1032_26075</name>
</gene>
<feature type="non-terminal residue" evidence="1">
    <location>
        <position position="79"/>
    </location>
</feature>
<reference evidence="1" key="1">
    <citation type="submission" date="2022-08" db="EMBL/GenBank/DDBJ databases">
        <authorList>
            <person name="Deng Y."/>
            <person name="Han X.-F."/>
            <person name="Zhang Y.-Q."/>
        </authorList>
    </citation>
    <scope>NUCLEOTIDE SEQUENCE</scope>
    <source>
        <strain evidence="1">CPCC 203386</strain>
    </source>
</reference>
<keyword evidence="2" id="KW-1185">Reference proteome</keyword>
<dbReference type="RefSeq" id="WP_259543530.1">
    <property type="nucleotide sequence ID" value="NZ_JANLCJ010000496.1"/>
</dbReference>
<comment type="caution">
    <text evidence="1">The sequence shown here is derived from an EMBL/GenBank/DDBJ whole genome shotgun (WGS) entry which is preliminary data.</text>
</comment>
<protein>
    <submittedName>
        <fullName evidence="1">Uncharacterized protein</fullName>
    </submittedName>
</protein>
<organism evidence="1 2">
    <name type="scientific">Herbiconiux daphne</name>
    <dbReference type="NCBI Taxonomy" id="2970914"/>
    <lineage>
        <taxon>Bacteria</taxon>
        <taxon>Bacillati</taxon>
        <taxon>Actinomycetota</taxon>
        <taxon>Actinomycetes</taxon>
        <taxon>Micrococcales</taxon>
        <taxon>Microbacteriaceae</taxon>
        <taxon>Herbiconiux</taxon>
    </lineage>
</organism>
<accession>A0ABT2HB65</accession>